<dbReference type="EMBL" id="CAJVCH010383232">
    <property type="protein sequence ID" value="CAG7816962.1"/>
    <property type="molecule type" value="Genomic_DNA"/>
</dbReference>
<dbReference type="Proteomes" id="UP000708208">
    <property type="component" value="Unassembled WGS sequence"/>
</dbReference>
<sequence length="79" mass="8796">MMVVGAMSGGDLLPLTQVPPKVKVNAQYYMDKVLRPLLEEGFAQLYEDSAKVFVHHHATKSHTAGLTEQYAKDIQARPK</sequence>
<dbReference type="AlphaFoldDB" id="A0A8J2KPP9"/>
<dbReference type="OrthoDB" id="10006939at2759"/>
<gene>
    <name evidence="1" type="ORF">AFUS01_LOCUS27553</name>
</gene>
<accession>A0A8J2KPP9</accession>
<keyword evidence="2" id="KW-1185">Reference proteome</keyword>
<comment type="caution">
    <text evidence="1">The sequence shown here is derived from an EMBL/GenBank/DDBJ whole genome shotgun (WGS) entry which is preliminary data.</text>
</comment>
<organism evidence="1 2">
    <name type="scientific">Allacma fusca</name>
    <dbReference type="NCBI Taxonomy" id="39272"/>
    <lineage>
        <taxon>Eukaryota</taxon>
        <taxon>Metazoa</taxon>
        <taxon>Ecdysozoa</taxon>
        <taxon>Arthropoda</taxon>
        <taxon>Hexapoda</taxon>
        <taxon>Collembola</taxon>
        <taxon>Symphypleona</taxon>
        <taxon>Sminthuridae</taxon>
        <taxon>Allacma</taxon>
    </lineage>
</organism>
<evidence type="ECO:0000313" key="1">
    <source>
        <dbReference type="EMBL" id="CAG7816962.1"/>
    </source>
</evidence>
<proteinExistence type="predicted"/>
<evidence type="ECO:0000313" key="2">
    <source>
        <dbReference type="Proteomes" id="UP000708208"/>
    </source>
</evidence>
<protein>
    <submittedName>
        <fullName evidence="1">Uncharacterized protein</fullName>
    </submittedName>
</protein>
<reference evidence="1" key="1">
    <citation type="submission" date="2021-06" db="EMBL/GenBank/DDBJ databases">
        <authorList>
            <person name="Hodson N. C."/>
            <person name="Mongue J. A."/>
            <person name="Jaron S. K."/>
        </authorList>
    </citation>
    <scope>NUCLEOTIDE SEQUENCE</scope>
</reference>
<name>A0A8J2KPP9_9HEXA</name>